<evidence type="ECO:0000256" key="6">
    <source>
        <dbReference type="ARBA" id="ARBA00022778"/>
    </source>
</evidence>
<evidence type="ECO:0000256" key="1">
    <source>
        <dbReference type="ARBA" id="ARBA00001946"/>
    </source>
</evidence>
<evidence type="ECO:0000256" key="4">
    <source>
        <dbReference type="ARBA" id="ARBA00022679"/>
    </source>
</evidence>
<dbReference type="Pfam" id="PF00348">
    <property type="entry name" value="polyprenyl_synt"/>
    <property type="match status" value="1"/>
</dbReference>
<evidence type="ECO:0000256" key="5">
    <source>
        <dbReference type="ARBA" id="ARBA00022723"/>
    </source>
</evidence>
<dbReference type="Gene3D" id="1.10.600.10">
    <property type="entry name" value="Farnesyl Diphosphate Synthase"/>
    <property type="match status" value="2"/>
</dbReference>
<keyword evidence="6" id="KW-0152">Cholesterol biosynthesis</keyword>
<dbReference type="GO" id="GO:0004337">
    <property type="term" value="F:(2E,6E)-farnesyl diphosphate synthase activity"/>
    <property type="evidence" value="ECO:0007669"/>
    <property type="project" value="TreeGrafter"/>
</dbReference>
<keyword evidence="8" id="KW-0443">Lipid metabolism</keyword>
<reference evidence="15" key="1">
    <citation type="journal article" date="2013" name="Nat. Genet.">
        <title>The Capsella rubella genome and the genomic consequences of rapid mating system evolution.</title>
        <authorList>
            <person name="Slotte T."/>
            <person name="Hazzouri K.M."/>
            <person name="Agren J.A."/>
            <person name="Koenig D."/>
            <person name="Maumus F."/>
            <person name="Guo Y.L."/>
            <person name="Steige K."/>
            <person name="Platts A.E."/>
            <person name="Escobar J.S."/>
            <person name="Newman L.K."/>
            <person name="Wang W."/>
            <person name="Mandakova T."/>
            <person name="Vello E."/>
            <person name="Smith L.M."/>
            <person name="Henz S.R."/>
            <person name="Steffen J."/>
            <person name="Takuno S."/>
            <person name="Brandvain Y."/>
            <person name="Coop G."/>
            <person name="Andolfatto P."/>
            <person name="Hu T.T."/>
            <person name="Blanchette M."/>
            <person name="Clark R.M."/>
            <person name="Quesneville H."/>
            <person name="Nordborg M."/>
            <person name="Gaut B.S."/>
            <person name="Lysak M.A."/>
            <person name="Jenkins J."/>
            <person name="Grimwood J."/>
            <person name="Chapman J."/>
            <person name="Prochnik S."/>
            <person name="Shu S."/>
            <person name="Rokhsar D."/>
            <person name="Schmutz J."/>
            <person name="Weigel D."/>
            <person name="Wright S.I."/>
        </authorList>
    </citation>
    <scope>NUCLEOTIDE SEQUENCE [LARGE SCALE GENOMIC DNA]</scope>
    <source>
        <strain evidence="15">cv. Monte Gargano</strain>
    </source>
</reference>
<evidence type="ECO:0000313" key="14">
    <source>
        <dbReference type="EMBL" id="EOA22486.1"/>
    </source>
</evidence>
<protein>
    <submittedName>
        <fullName evidence="14">Uncharacterized protein</fullName>
    </submittedName>
</protein>
<comment type="cofactor">
    <cofactor evidence="1">
        <name>Mg(2+)</name>
        <dbReference type="ChEBI" id="CHEBI:18420"/>
    </cofactor>
</comment>
<evidence type="ECO:0000256" key="12">
    <source>
        <dbReference type="ARBA" id="ARBA00046091"/>
    </source>
</evidence>
<evidence type="ECO:0000256" key="3">
    <source>
        <dbReference type="ARBA" id="ARBA00022548"/>
    </source>
</evidence>
<dbReference type="Proteomes" id="UP000029121">
    <property type="component" value="Unassembled WGS sequence"/>
</dbReference>
<keyword evidence="10" id="KW-1207">Sterol metabolism</keyword>
<dbReference type="AlphaFoldDB" id="R0FK45"/>
<dbReference type="GO" id="GO:0006695">
    <property type="term" value="P:cholesterol biosynthetic process"/>
    <property type="evidence" value="ECO:0007669"/>
    <property type="project" value="UniProtKB-KW"/>
</dbReference>
<keyword evidence="4 13" id="KW-0808">Transferase</keyword>
<dbReference type="STRING" id="81985.R0FK45"/>
<evidence type="ECO:0000256" key="13">
    <source>
        <dbReference type="RuleBase" id="RU004466"/>
    </source>
</evidence>
<dbReference type="eggNOG" id="KOG0711">
    <property type="taxonomic scope" value="Eukaryota"/>
</dbReference>
<comment type="similarity">
    <text evidence="2 13">Belongs to the FPP/GGPP synthase family.</text>
</comment>
<dbReference type="PANTHER" id="PTHR11525">
    <property type="entry name" value="FARNESYL-PYROPHOSPHATE SYNTHETASE"/>
    <property type="match status" value="1"/>
</dbReference>
<evidence type="ECO:0000256" key="11">
    <source>
        <dbReference type="ARBA" id="ARBA00023221"/>
    </source>
</evidence>
<accession>R0FK45</accession>
<organism evidence="14 15">
    <name type="scientific">Capsella rubella</name>
    <dbReference type="NCBI Taxonomy" id="81985"/>
    <lineage>
        <taxon>Eukaryota</taxon>
        <taxon>Viridiplantae</taxon>
        <taxon>Streptophyta</taxon>
        <taxon>Embryophyta</taxon>
        <taxon>Tracheophyta</taxon>
        <taxon>Spermatophyta</taxon>
        <taxon>Magnoliopsida</taxon>
        <taxon>eudicotyledons</taxon>
        <taxon>Gunneridae</taxon>
        <taxon>Pentapetalae</taxon>
        <taxon>rosids</taxon>
        <taxon>malvids</taxon>
        <taxon>Brassicales</taxon>
        <taxon>Brassicaceae</taxon>
        <taxon>Camelineae</taxon>
        <taxon>Capsella</taxon>
    </lineage>
</organism>
<evidence type="ECO:0000256" key="8">
    <source>
        <dbReference type="ARBA" id="ARBA00022955"/>
    </source>
</evidence>
<dbReference type="InterPro" id="IPR000092">
    <property type="entry name" value="Polyprenyl_synt"/>
</dbReference>
<dbReference type="GO" id="GO:0005737">
    <property type="term" value="C:cytoplasm"/>
    <property type="evidence" value="ECO:0007669"/>
    <property type="project" value="TreeGrafter"/>
</dbReference>
<keyword evidence="9" id="KW-0756">Sterol biosynthesis</keyword>
<keyword evidence="15" id="KW-1185">Reference proteome</keyword>
<sequence length="386" mass="44889">MLAKITKLLARNMNKKTIDGELGMMMIPALEKKNHLLHQSPSLQKKTSHSCRKRNVKRRRCEEPVLDISSKINQLWSLSVVDSCLQSLERSQDLTDTDTFLLCALRWCIEWLQGYFLVLDDIMDNSVTRCGQPLISGMRTPEQIEKRRTSLTHPTTPVDFKAVNCYKDSSIQNHPSDKCEKMLDYNVFGGEKSRKLNRGLSVVDSYMLLKQGQDLTNKDTFLSCALKWFIEWPIGSYLRIVNKEGVYTEAVNNLRKRCWQRFPSYKIWAALALSALHHQRTPPLPHFQRPNLTKLTSPVIRTMLRALPTLHQKLLQNFRRFEIDKKFAWILRNGKRGIKKSVGRNAEAEDHEEQLKKLQEIDVDGITMDQKRNQMNCNYILLITVF</sequence>
<proteinExistence type="inferred from homology"/>
<evidence type="ECO:0000256" key="2">
    <source>
        <dbReference type="ARBA" id="ARBA00006706"/>
    </source>
</evidence>
<name>R0FK45_9BRAS</name>
<keyword evidence="5" id="KW-0479">Metal-binding</keyword>
<dbReference type="PANTHER" id="PTHR11525:SF0">
    <property type="entry name" value="FARNESYL PYROPHOSPHATE SYNTHASE"/>
    <property type="match status" value="1"/>
</dbReference>
<comment type="function">
    <text evidence="12">Catalyzes the sequential condensation of isopentenyl pyrophosphate with the allylic pyrophosphates, dimethylallyl pyrophosphate, and then with the resultant geranylpyrophosphate to the ultimate product farnesyl pyrophosphate.</text>
</comment>
<keyword evidence="7" id="KW-0460">Magnesium</keyword>
<keyword evidence="8" id="KW-0444">Lipid biosynthesis</keyword>
<dbReference type="GO" id="GO:0046872">
    <property type="term" value="F:metal ion binding"/>
    <property type="evidence" value="ECO:0007669"/>
    <property type="project" value="UniProtKB-KW"/>
</dbReference>
<dbReference type="GO" id="GO:0004161">
    <property type="term" value="F:dimethylallyltranstransferase activity"/>
    <property type="evidence" value="ECO:0007669"/>
    <property type="project" value="TreeGrafter"/>
</dbReference>
<keyword evidence="3" id="KW-0153">Cholesterol metabolism</keyword>
<dbReference type="InterPro" id="IPR008949">
    <property type="entry name" value="Isoprenoid_synthase_dom_sf"/>
</dbReference>
<dbReference type="InterPro" id="IPR039702">
    <property type="entry name" value="FPS1-like"/>
</dbReference>
<dbReference type="EMBL" id="KB870810">
    <property type="protein sequence ID" value="EOA22486.1"/>
    <property type="molecule type" value="Genomic_DNA"/>
</dbReference>
<dbReference type="GO" id="GO:0045337">
    <property type="term" value="P:farnesyl diphosphate biosynthetic process"/>
    <property type="evidence" value="ECO:0007669"/>
    <property type="project" value="TreeGrafter"/>
</dbReference>
<evidence type="ECO:0000256" key="10">
    <source>
        <dbReference type="ARBA" id="ARBA00023166"/>
    </source>
</evidence>
<gene>
    <name evidence="14" type="ORF">CARUB_v10003139mg</name>
</gene>
<evidence type="ECO:0000256" key="9">
    <source>
        <dbReference type="ARBA" id="ARBA00023011"/>
    </source>
</evidence>
<keyword evidence="11" id="KW-0753">Steroid metabolism</keyword>
<keyword evidence="8" id="KW-0752">Steroid biosynthesis</keyword>
<evidence type="ECO:0000313" key="15">
    <source>
        <dbReference type="Proteomes" id="UP000029121"/>
    </source>
</evidence>
<dbReference type="SUPFAM" id="SSF48576">
    <property type="entry name" value="Terpenoid synthases"/>
    <property type="match status" value="1"/>
</dbReference>
<evidence type="ECO:0000256" key="7">
    <source>
        <dbReference type="ARBA" id="ARBA00022842"/>
    </source>
</evidence>